<protein>
    <submittedName>
        <fullName evidence="3">Aspartate kinase</fullName>
        <ecNumber evidence="3">2.7.2.4</ecNumber>
    </submittedName>
</protein>
<dbReference type="GO" id="GO:0009088">
    <property type="term" value="P:threonine biosynthetic process"/>
    <property type="evidence" value="ECO:0007669"/>
    <property type="project" value="UniProtKB-KW"/>
</dbReference>
<dbReference type="KEGG" id="mng:MNEG_13918"/>
<dbReference type="InterPro" id="IPR036393">
    <property type="entry name" value="AceGlu_kinase-like_sf"/>
</dbReference>
<reference evidence="3 4" key="1">
    <citation type="journal article" date="2013" name="BMC Genomics">
        <title>Reconstruction of the lipid metabolism for the microalga Monoraphidium neglectum from its genome sequence reveals characteristics suitable for biofuel production.</title>
        <authorList>
            <person name="Bogen C."/>
            <person name="Al-Dilaimi A."/>
            <person name="Albersmeier A."/>
            <person name="Wichmann J."/>
            <person name="Grundmann M."/>
            <person name="Rupp O."/>
            <person name="Lauersen K.J."/>
            <person name="Blifernez-Klassen O."/>
            <person name="Kalinowski J."/>
            <person name="Goesmann A."/>
            <person name="Mussgnug J.H."/>
            <person name="Kruse O."/>
        </authorList>
    </citation>
    <scope>NUCLEOTIDE SEQUENCE [LARGE SCALE GENOMIC DNA]</scope>
    <source>
        <strain evidence="3 4">SAG 48.87</strain>
    </source>
</reference>
<dbReference type="EMBL" id="KK104350">
    <property type="protein sequence ID" value="KIY94042.1"/>
    <property type="molecule type" value="Genomic_DNA"/>
</dbReference>
<dbReference type="EC" id="2.7.2.4" evidence="3"/>
<accession>A0A0D2J218</accession>
<name>A0A0D2J218_9CHLO</name>
<keyword evidence="1" id="KW-0791">Threonine biosynthesis</keyword>
<keyword evidence="3" id="KW-0808">Transferase</keyword>
<dbReference type="GeneID" id="25731428"/>
<gene>
    <name evidence="3" type="ORF">MNEG_13918</name>
</gene>
<dbReference type="SUPFAM" id="SSF53633">
    <property type="entry name" value="Carbamate kinase-like"/>
    <property type="match status" value="1"/>
</dbReference>
<keyword evidence="4" id="KW-1185">Reference proteome</keyword>
<evidence type="ECO:0000256" key="2">
    <source>
        <dbReference type="SAM" id="MobiDB-lite"/>
    </source>
</evidence>
<dbReference type="InterPro" id="IPR018042">
    <property type="entry name" value="Aspartate_kinase_CS"/>
</dbReference>
<evidence type="ECO:0000313" key="4">
    <source>
        <dbReference type="Proteomes" id="UP000054498"/>
    </source>
</evidence>
<evidence type="ECO:0000313" key="3">
    <source>
        <dbReference type="EMBL" id="KIY94042.1"/>
    </source>
</evidence>
<dbReference type="GO" id="GO:0004072">
    <property type="term" value="F:aspartate kinase activity"/>
    <property type="evidence" value="ECO:0007669"/>
    <property type="project" value="UniProtKB-EC"/>
</dbReference>
<keyword evidence="3" id="KW-0418">Kinase</keyword>
<proteinExistence type="predicted"/>
<sequence>MRSTATPAPPAPVSSLSAPGRGLSQVDVVYKFGGSSVRDAERMREVADIICGFPEHLPCVVLSAMGKVRGVC</sequence>
<dbReference type="PROSITE" id="PS00324">
    <property type="entry name" value="ASPARTOKINASE"/>
    <property type="match status" value="1"/>
</dbReference>
<keyword evidence="1" id="KW-0028">Amino-acid biosynthesis</keyword>
<evidence type="ECO:0000256" key="1">
    <source>
        <dbReference type="ARBA" id="ARBA00022697"/>
    </source>
</evidence>
<dbReference type="Proteomes" id="UP000054498">
    <property type="component" value="Unassembled WGS sequence"/>
</dbReference>
<dbReference type="STRING" id="145388.A0A0D2J218"/>
<dbReference type="OrthoDB" id="4323675at2759"/>
<dbReference type="RefSeq" id="XP_013893062.1">
    <property type="nucleotide sequence ID" value="XM_014037608.1"/>
</dbReference>
<dbReference type="Gene3D" id="3.40.1160.10">
    <property type="entry name" value="Acetylglutamate kinase-like"/>
    <property type="match status" value="1"/>
</dbReference>
<organism evidence="3 4">
    <name type="scientific">Monoraphidium neglectum</name>
    <dbReference type="NCBI Taxonomy" id="145388"/>
    <lineage>
        <taxon>Eukaryota</taxon>
        <taxon>Viridiplantae</taxon>
        <taxon>Chlorophyta</taxon>
        <taxon>core chlorophytes</taxon>
        <taxon>Chlorophyceae</taxon>
        <taxon>CS clade</taxon>
        <taxon>Sphaeropleales</taxon>
        <taxon>Selenastraceae</taxon>
        <taxon>Monoraphidium</taxon>
    </lineage>
</organism>
<dbReference type="AlphaFoldDB" id="A0A0D2J218"/>
<feature type="region of interest" description="Disordered" evidence="2">
    <location>
        <begin position="1"/>
        <end position="20"/>
    </location>
</feature>